<evidence type="ECO:0000259" key="3">
    <source>
        <dbReference type="Pfam" id="PF01551"/>
    </source>
</evidence>
<dbReference type="InterPro" id="IPR050570">
    <property type="entry name" value="Cell_wall_metabolism_enzyme"/>
</dbReference>
<dbReference type="SUPFAM" id="SSF51261">
    <property type="entry name" value="Duplicated hybrid motif"/>
    <property type="match status" value="1"/>
</dbReference>
<dbReference type="Gene3D" id="6.10.250.3150">
    <property type="match status" value="1"/>
</dbReference>
<organism evidence="5 6">
    <name type="scientific">Paenibacillus mendelii</name>
    <dbReference type="NCBI Taxonomy" id="206163"/>
    <lineage>
        <taxon>Bacteria</taxon>
        <taxon>Bacillati</taxon>
        <taxon>Bacillota</taxon>
        <taxon>Bacilli</taxon>
        <taxon>Bacillales</taxon>
        <taxon>Paenibacillaceae</taxon>
        <taxon>Paenibacillus</taxon>
    </lineage>
</organism>
<dbReference type="PANTHER" id="PTHR21666">
    <property type="entry name" value="PEPTIDASE-RELATED"/>
    <property type="match status" value="1"/>
</dbReference>
<accession>A0ABV6J3B3</accession>
<keyword evidence="1" id="KW-0732">Signal</keyword>
<feature type="domain" description="Peptidoglycan hydrolase PcsB coiled-coil" evidence="4">
    <location>
        <begin position="107"/>
        <end position="179"/>
    </location>
</feature>
<sequence length="400" mass="44755">MKKWLAILAVTVLAVYIFQPFGGEAASQVDKINKELDQVRKEIAAAAHNRNQADKDREAVIQQKTVTAQSVAEIMKQIDEVGTQLMGVQAQLDATKDKLLLTGEELQEAEERIASRDELLQSRIRLMYTNGSVSYMDVLLNATSFSDFLDRFDSLQSILGQDRDILASHKQDRALIAQKKQEVEKALAEVKVMYGKLNNYQSLLFSKEKEKEVMVLSFNEQAEELEEISEEQEKLLMSLAKKVSVLEEKKRIEAAKKKKKKAVTSYYTGGKFAVPLHDSYRLSSPFGYRTHPISGKKKLHAGIDMAAPSGTPIYAAEGGTVLVAQWWNGYGNCVIIDHGNGLWTIYGHIRNNGIKVEKGETVKRGQKIAEVGSTGQSTGPHLHFEVRKNEEPVNPSQYLK</sequence>
<protein>
    <submittedName>
        <fullName evidence="5">Murein hydrolase activator EnvC family protein</fullName>
    </submittedName>
</protein>
<feature type="coiled-coil region" evidence="2">
    <location>
        <begin position="29"/>
        <end position="56"/>
    </location>
</feature>
<dbReference type="EMBL" id="JBHLVF010000008">
    <property type="protein sequence ID" value="MFC0390372.1"/>
    <property type="molecule type" value="Genomic_DNA"/>
</dbReference>
<name>A0ABV6J3B3_9BACL</name>
<feature type="domain" description="M23ase beta-sheet core" evidence="3">
    <location>
        <begin position="299"/>
        <end position="395"/>
    </location>
</feature>
<keyword evidence="2" id="KW-0175">Coiled coil</keyword>
<evidence type="ECO:0000256" key="1">
    <source>
        <dbReference type="ARBA" id="ARBA00022729"/>
    </source>
</evidence>
<dbReference type="Pfam" id="PF24568">
    <property type="entry name" value="CC_PcsB"/>
    <property type="match status" value="1"/>
</dbReference>
<dbReference type="GO" id="GO:0016787">
    <property type="term" value="F:hydrolase activity"/>
    <property type="evidence" value="ECO:0007669"/>
    <property type="project" value="UniProtKB-KW"/>
</dbReference>
<feature type="coiled-coil region" evidence="2">
    <location>
        <begin position="215"/>
        <end position="249"/>
    </location>
</feature>
<dbReference type="RefSeq" id="WP_204820008.1">
    <property type="nucleotide sequence ID" value="NZ_JANHOF010000024.1"/>
</dbReference>
<dbReference type="InterPro" id="IPR016047">
    <property type="entry name" value="M23ase_b-sheet_dom"/>
</dbReference>
<reference evidence="5 6" key="1">
    <citation type="submission" date="2024-09" db="EMBL/GenBank/DDBJ databases">
        <authorList>
            <person name="Sun Q."/>
            <person name="Mori K."/>
        </authorList>
    </citation>
    <scope>NUCLEOTIDE SEQUENCE [LARGE SCALE GENOMIC DNA]</scope>
    <source>
        <strain evidence="5 6">CCM 4839</strain>
    </source>
</reference>
<evidence type="ECO:0000256" key="2">
    <source>
        <dbReference type="SAM" id="Coils"/>
    </source>
</evidence>
<comment type="caution">
    <text evidence="5">The sequence shown here is derived from an EMBL/GenBank/DDBJ whole genome shotgun (WGS) entry which is preliminary data.</text>
</comment>
<gene>
    <name evidence="5" type="ORF">ACFFJ8_03175</name>
</gene>
<proteinExistence type="predicted"/>
<dbReference type="InterPro" id="IPR011055">
    <property type="entry name" value="Dup_hybrid_motif"/>
</dbReference>
<keyword evidence="5" id="KW-0378">Hydrolase</keyword>
<dbReference type="InterPro" id="IPR057309">
    <property type="entry name" value="PcsB_CC"/>
</dbReference>
<evidence type="ECO:0000313" key="6">
    <source>
        <dbReference type="Proteomes" id="UP001589818"/>
    </source>
</evidence>
<evidence type="ECO:0000259" key="4">
    <source>
        <dbReference type="Pfam" id="PF24568"/>
    </source>
</evidence>
<dbReference type="Gene3D" id="2.70.70.10">
    <property type="entry name" value="Glucose Permease (Domain IIA)"/>
    <property type="match status" value="1"/>
</dbReference>
<evidence type="ECO:0000313" key="5">
    <source>
        <dbReference type="EMBL" id="MFC0390372.1"/>
    </source>
</evidence>
<keyword evidence="6" id="KW-1185">Reference proteome</keyword>
<dbReference type="PANTHER" id="PTHR21666:SF270">
    <property type="entry name" value="MUREIN HYDROLASE ACTIVATOR ENVC"/>
    <property type="match status" value="1"/>
</dbReference>
<dbReference type="Pfam" id="PF01551">
    <property type="entry name" value="Peptidase_M23"/>
    <property type="match status" value="1"/>
</dbReference>
<dbReference type="CDD" id="cd12797">
    <property type="entry name" value="M23_peptidase"/>
    <property type="match status" value="1"/>
</dbReference>
<dbReference type="Proteomes" id="UP001589818">
    <property type="component" value="Unassembled WGS sequence"/>
</dbReference>